<evidence type="ECO:0000313" key="2">
    <source>
        <dbReference type="Proteomes" id="UP000284763"/>
    </source>
</evidence>
<name>A0A3R7XJ33_9EURY</name>
<organism evidence="1 2">
    <name type="scientific">Methanosalsum natronophilum</name>
    <dbReference type="NCBI Taxonomy" id="768733"/>
    <lineage>
        <taxon>Archaea</taxon>
        <taxon>Methanobacteriati</taxon>
        <taxon>Methanobacteriota</taxon>
        <taxon>Stenosarchaea group</taxon>
        <taxon>Methanomicrobia</taxon>
        <taxon>Methanosarcinales</taxon>
        <taxon>Methanosarcinaceae</taxon>
        <taxon>Methanosalsum</taxon>
    </lineage>
</organism>
<sequence length="64" mass="7188">MSIFSNEILLIKSVSDFIGSDNNKNDTIRIELLNSNSFDFISLNSKRIFEPGLRLVDLSGGIIR</sequence>
<dbReference type="Proteomes" id="UP000284763">
    <property type="component" value="Unassembled WGS sequence"/>
</dbReference>
<dbReference type="EMBL" id="QZAB01000100">
    <property type="protein sequence ID" value="RQD90910.1"/>
    <property type="molecule type" value="Genomic_DNA"/>
</dbReference>
<dbReference type="AlphaFoldDB" id="A0A3R7XJ33"/>
<comment type="caution">
    <text evidence="1">The sequence shown here is derived from an EMBL/GenBank/DDBJ whole genome shotgun (WGS) entry which is preliminary data.</text>
</comment>
<protein>
    <submittedName>
        <fullName evidence="1">Uncharacterized protein</fullName>
    </submittedName>
</protein>
<proteinExistence type="predicted"/>
<accession>A0A3R7XJ33</accession>
<gene>
    <name evidence="1" type="ORF">D5R95_01440</name>
</gene>
<reference evidence="1 2" key="1">
    <citation type="submission" date="2018-08" db="EMBL/GenBank/DDBJ databases">
        <title>The metabolism and importance of syntrophic acetate oxidation coupled to methane or sulfide production in haloalkaline environments.</title>
        <authorList>
            <person name="Timmers P.H.A."/>
            <person name="Vavourakis C.D."/>
            <person name="Sorokin D.Y."/>
            <person name="Sinninghe Damste J.S."/>
            <person name="Muyzer G."/>
            <person name="Stams A.J.M."/>
            <person name="Plugge C.M."/>
        </authorList>
    </citation>
    <scope>NUCLEOTIDE SEQUENCE [LARGE SCALE GENOMIC DNA]</scope>
    <source>
        <strain evidence="1">MSAO_Arc3</strain>
    </source>
</reference>
<evidence type="ECO:0000313" key="1">
    <source>
        <dbReference type="EMBL" id="RQD90910.1"/>
    </source>
</evidence>